<evidence type="ECO:0000256" key="10">
    <source>
        <dbReference type="ARBA" id="ARBA00023201"/>
    </source>
</evidence>
<keyword evidence="4 12" id="KW-0894">Sodium channel</keyword>
<keyword evidence="8 12" id="KW-0406">Ion transport</keyword>
<evidence type="ECO:0000313" key="14">
    <source>
        <dbReference type="Proteomes" id="UP000694941"/>
    </source>
</evidence>
<evidence type="ECO:0000256" key="11">
    <source>
        <dbReference type="ARBA" id="ARBA00023303"/>
    </source>
</evidence>
<evidence type="ECO:0000256" key="4">
    <source>
        <dbReference type="ARBA" id="ARBA00022461"/>
    </source>
</evidence>
<evidence type="ECO:0000256" key="1">
    <source>
        <dbReference type="ARBA" id="ARBA00004141"/>
    </source>
</evidence>
<dbReference type="Proteomes" id="UP000694941">
    <property type="component" value="Unplaced"/>
</dbReference>
<gene>
    <name evidence="15" type="primary">LOC111089621</name>
</gene>
<evidence type="ECO:0000256" key="3">
    <source>
        <dbReference type="ARBA" id="ARBA00022448"/>
    </source>
</evidence>
<keyword evidence="14" id="KW-1185">Reference proteome</keyword>
<keyword evidence="10 12" id="KW-0739">Sodium transport</keyword>
<keyword evidence="9 13" id="KW-0472">Membrane</keyword>
<proteinExistence type="inferred from homology"/>
<evidence type="ECO:0000256" key="6">
    <source>
        <dbReference type="ARBA" id="ARBA00022989"/>
    </source>
</evidence>
<protein>
    <submittedName>
        <fullName evidence="15">Uncharacterized protein LOC111089621</fullName>
    </submittedName>
</protein>
<keyword evidence="7" id="KW-0915">Sodium</keyword>
<evidence type="ECO:0000256" key="8">
    <source>
        <dbReference type="ARBA" id="ARBA00023065"/>
    </source>
</evidence>
<name>A0ABM1TQM1_LIMPO</name>
<dbReference type="Pfam" id="PF00858">
    <property type="entry name" value="ASC"/>
    <property type="match status" value="1"/>
</dbReference>
<keyword evidence="6 13" id="KW-1133">Transmembrane helix</keyword>
<reference evidence="15" key="1">
    <citation type="submission" date="2025-08" db="UniProtKB">
        <authorList>
            <consortium name="RefSeq"/>
        </authorList>
    </citation>
    <scope>IDENTIFICATION</scope>
    <source>
        <tissue evidence="15">Muscle</tissue>
    </source>
</reference>
<feature type="transmembrane region" description="Helical" evidence="13">
    <location>
        <begin position="21"/>
        <end position="41"/>
    </location>
</feature>
<comment type="similarity">
    <text evidence="2 12">Belongs to the amiloride-sensitive sodium channel (TC 1.A.6) family.</text>
</comment>
<accession>A0ABM1TQM1</accession>
<comment type="subcellular location">
    <subcellularLocation>
        <location evidence="1">Membrane</location>
        <topology evidence="1">Multi-pass membrane protein</topology>
    </subcellularLocation>
</comment>
<evidence type="ECO:0000256" key="12">
    <source>
        <dbReference type="RuleBase" id="RU000679"/>
    </source>
</evidence>
<evidence type="ECO:0000256" key="7">
    <source>
        <dbReference type="ARBA" id="ARBA00023053"/>
    </source>
</evidence>
<keyword evidence="11 12" id="KW-0407">Ion channel</keyword>
<evidence type="ECO:0000256" key="5">
    <source>
        <dbReference type="ARBA" id="ARBA00022692"/>
    </source>
</evidence>
<evidence type="ECO:0000256" key="9">
    <source>
        <dbReference type="ARBA" id="ARBA00023136"/>
    </source>
</evidence>
<keyword evidence="3 12" id="KW-0813">Transport</keyword>
<dbReference type="GeneID" id="111089621"/>
<evidence type="ECO:0000313" key="15">
    <source>
        <dbReference type="RefSeq" id="XP_022258177.1"/>
    </source>
</evidence>
<dbReference type="RefSeq" id="XP_022258177.1">
    <property type="nucleotide sequence ID" value="XM_022402469.1"/>
</dbReference>
<dbReference type="InterPro" id="IPR001873">
    <property type="entry name" value="ENaC"/>
</dbReference>
<sequence length="130" mass="15652">MRLLEKLEGKTKYLWNLRNPFFLIIFITFLYHSYQLLVLFLEYQTTVYISEDDPTDVDFPAVTVCTNGKLRHEVPRIWEIPLFTKMKELAMELSCYKINTDDRHSGNCYEEKGYICFYVFNKCFYLTKRA</sequence>
<evidence type="ECO:0000256" key="13">
    <source>
        <dbReference type="SAM" id="Phobius"/>
    </source>
</evidence>
<keyword evidence="5 12" id="KW-0812">Transmembrane</keyword>
<organism evidence="14 15">
    <name type="scientific">Limulus polyphemus</name>
    <name type="common">Atlantic horseshoe crab</name>
    <dbReference type="NCBI Taxonomy" id="6850"/>
    <lineage>
        <taxon>Eukaryota</taxon>
        <taxon>Metazoa</taxon>
        <taxon>Ecdysozoa</taxon>
        <taxon>Arthropoda</taxon>
        <taxon>Chelicerata</taxon>
        <taxon>Merostomata</taxon>
        <taxon>Xiphosura</taxon>
        <taxon>Limulidae</taxon>
        <taxon>Limulus</taxon>
    </lineage>
</organism>
<feature type="non-terminal residue" evidence="15">
    <location>
        <position position="130"/>
    </location>
</feature>
<evidence type="ECO:0000256" key="2">
    <source>
        <dbReference type="ARBA" id="ARBA00007193"/>
    </source>
</evidence>